<sequence>MSASPRDTLPDQPPDEHNALNDEAQLIQAAVYQPEAFRRLYRHYYPRVFAYVAARVGRKQDAEDITATIFMRVVSALPGFNDRGPGSFAGWLFRIASNEVAQFYRNQHRSSNVPLDELPDLPSHALTPDDVISRKELFKQLHAQIQTLSPRRQEVVTLRFFAGLRNQEIAVVLGLDERTVASHLVRALNDLKHKFALNDDRTNDDSALTQEDIIHE</sequence>
<feature type="domain" description="RNA polymerase sigma factor 70 region 4 type 2" evidence="6">
    <location>
        <begin position="140"/>
        <end position="190"/>
    </location>
</feature>
<proteinExistence type="inferred from homology"/>
<dbReference type="GO" id="GO:0016987">
    <property type="term" value="F:sigma factor activity"/>
    <property type="evidence" value="ECO:0007669"/>
    <property type="project" value="UniProtKB-KW"/>
</dbReference>
<evidence type="ECO:0000256" key="2">
    <source>
        <dbReference type="ARBA" id="ARBA00023015"/>
    </source>
</evidence>
<dbReference type="AlphaFoldDB" id="A0A7S8IDX7"/>
<evidence type="ECO:0000259" key="5">
    <source>
        <dbReference type="Pfam" id="PF04542"/>
    </source>
</evidence>
<dbReference type="RefSeq" id="WP_195170076.1">
    <property type="nucleotide sequence ID" value="NZ_CP062983.1"/>
</dbReference>
<dbReference type="InterPro" id="IPR039425">
    <property type="entry name" value="RNA_pol_sigma-70-like"/>
</dbReference>
<dbReference type="Pfam" id="PF08281">
    <property type="entry name" value="Sigma70_r4_2"/>
    <property type="match status" value="1"/>
</dbReference>
<evidence type="ECO:0000259" key="6">
    <source>
        <dbReference type="Pfam" id="PF08281"/>
    </source>
</evidence>
<organism evidence="7 8">
    <name type="scientific">Phototrophicus methaneseepsis</name>
    <dbReference type="NCBI Taxonomy" id="2710758"/>
    <lineage>
        <taxon>Bacteria</taxon>
        <taxon>Bacillati</taxon>
        <taxon>Chloroflexota</taxon>
        <taxon>Candidatus Thermofontia</taxon>
        <taxon>Phototrophicales</taxon>
        <taxon>Phototrophicaceae</taxon>
        <taxon>Phototrophicus</taxon>
    </lineage>
</organism>
<dbReference type="KEGG" id="pmet:G4Y79_20300"/>
<evidence type="ECO:0000313" key="8">
    <source>
        <dbReference type="Proteomes" id="UP000594468"/>
    </source>
</evidence>
<keyword evidence="3" id="KW-0731">Sigma factor</keyword>
<dbReference type="InterPro" id="IPR007627">
    <property type="entry name" value="RNA_pol_sigma70_r2"/>
</dbReference>
<dbReference type="GO" id="GO:0003677">
    <property type="term" value="F:DNA binding"/>
    <property type="evidence" value="ECO:0007669"/>
    <property type="project" value="InterPro"/>
</dbReference>
<dbReference type="CDD" id="cd06171">
    <property type="entry name" value="Sigma70_r4"/>
    <property type="match status" value="1"/>
</dbReference>
<dbReference type="InterPro" id="IPR036388">
    <property type="entry name" value="WH-like_DNA-bd_sf"/>
</dbReference>
<dbReference type="NCBIfam" id="TIGR02937">
    <property type="entry name" value="sigma70-ECF"/>
    <property type="match status" value="1"/>
</dbReference>
<dbReference type="InterPro" id="IPR014284">
    <property type="entry name" value="RNA_pol_sigma-70_dom"/>
</dbReference>
<keyword evidence="4" id="KW-0804">Transcription</keyword>
<dbReference type="PANTHER" id="PTHR43133:SF57">
    <property type="entry name" value="RNA POLYMERASE SIGMA-70 FACTOR"/>
    <property type="match status" value="1"/>
</dbReference>
<name>A0A7S8IDX7_9CHLR</name>
<reference evidence="7 8" key="1">
    <citation type="submission" date="2020-02" db="EMBL/GenBank/DDBJ databases">
        <authorList>
            <person name="Zheng R.K."/>
            <person name="Sun C.M."/>
        </authorList>
    </citation>
    <scope>NUCLEOTIDE SEQUENCE [LARGE SCALE GENOMIC DNA]</scope>
    <source>
        <strain evidence="8">rifampicinis</strain>
    </source>
</reference>
<evidence type="ECO:0000256" key="4">
    <source>
        <dbReference type="ARBA" id="ARBA00023163"/>
    </source>
</evidence>
<keyword evidence="8" id="KW-1185">Reference proteome</keyword>
<feature type="domain" description="RNA polymerase sigma-70 region 2" evidence="5">
    <location>
        <begin position="40"/>
        <end position="109"/>
    </location>
</feature>
<dbReference type="InterPro" id="IPR013324">
    <property type="entry name" value="RNA_pol_sigma_r3/r4-like"/>
</dbReference>
<dbReference type="SUPFAM" id="SSF88659">
    <property type="entry name" value="Sigma3 and sigma4 domains of RNA polymerase sigma factors"/>
    <property type="match status" value="1"/>
</dbReference>
<gene>
    <name evidence="7" type="ORF">G4Y79_20300</name>
</gene>
<dbReference type="Proteomes" id="UP000594468">
    <property type="component" value="Chromosome"/>
</dbReference>
<dbReference type="Gene3D" id="1.10.1740.10">
    <property type="match status" value="1"/>
</dbReference>
<evidence type="ECO:0000256" key="3">
    <source>
        <dbReference type="ARBA" id="ARBA00023082"/>
    </source>
</evidence>
<comment type="similarity">
    <text evidence="1">Belongs to the sigma-70 factor family. ECF subfamily.</text>
</comment>
<dbReference type="Pfam" id="PF04542">
    <property type="entry name" value="Sigma70_r2"/>
    <property type="match status" value="1"/>
</dbReference>
<dbReference type="InterPro" id="IPR013325">
    <property type="entry name" value="RNA_pol_sigma_r2"/>
</dbReference>
<dbReference type="EMBL" id="CP062983">
    <property type="protein sequence ID" value="QPC82006.1"/>
    <property type="molecule type" value="Genomic_DNA"/>
</dbReference>
<dbReference type="InterPro" id="IPR013249">
    <property type="entry name" value="RNA_pol_sigma70_r4_t2"/>
</dbReference>
<accession>A0A7S8IDX7</accession>
<protein>
    <submittedName>
        <fullName evidence="7">Sigma-70 family RNA polymerase sigma factor</fullName>
    </submittedName>
</protein>
<evidence type="ECO:0000256" key="1">
    <source>
        <dbReference type="ARBA" id="ARBA00010641"/>
    </source>
</evidence>
<dbReference type="GO" id="GO:0006352">
    <property type="term" value="P:DNA-templated transcription initiation"/>
    <property type="evidence" value="ECO:0007669"/>
    <property type="project" value="InterPro"/>
</dbReference>
<evidence type="ECO:0000313" key="7">
    <source>
        <dbReference type="EMBL" id="QPC82006.1"/>
    </source>
</evidence>
<dbReference type="Gene3D" id="1.10.10.10">
    <property type="entry name" value="Winged helix-like DNA-binding domain superfamily/Winged helix DNA-binding domain"/>
    <property type="match status" value="1"/>
</dbReference>
<keyword evidence="2" id="KW-0805">Transcription regulation</keyword>
<dbReference type="PANTHER" id="PTHR43133">
    <property type="entry name" value="RNA POLYMERASE ECF-TYPE SIGMA FACTO"/>
    <property type="match status" value="1"/>
</dbReference>
<dbReference type="SUPFAM" id="SSF88946">
    <property type="entry name" value="Sigma2 domain of RNA polymerase sigma factors"/>
    <property type="match status" value="1"/>
</dbReference>